<dbReference type="Pfam" id="PF00494">
    <property type="entry name" value="SQS_PSY"/>
    <property type="match status" value="1"/>
</dbReference>
<dbReference type="AlphaFoldDB" id="A0A1I4P9Z3"/>
<reference evidence="1 2" key="1">
    <citation type="submission" date="2016-10" db="EMBL/GenBank/DDBJ databases">
        <authorList>
            <person name="de Groot N.N."/>
        </authorList>
    </citation>
    <scope>NUCLEOTIDE SEQUENCE [LARGE SCALE GENOMIC DNA]</scope>
    <source>
        <strain evidence="1 2">DSM 15283</strain>
    </source>
</reference>
<dbReference type="SUPFAM" id="SSF48576">
    <property type="entry name" value="Terpenoid synthases"/>
    <property type="match status" value="1"/>
</dbReference>
<evidence type="ECO:0000313" key="2">
    <source>
        <dbReference type="Proteomes" id="UP000199144"/>
    </source>
</evidence>
<protein>
    <submittedName>
        <fullName evidence="1">Squalene/phytoene synthase</fullName>
    </submittedName>
</protein>
<dbReference type="InterPro" id="IPR002060">
    <property type="entry name" value="Squ/phyt_synthse"/>
</dbReference>
<organism evidence="1 2">
    <name type="scientific">Shimia aestuarii</name>
    <dbReference type="NCBI Taxonomy" id="254406"/>
    <lineage>
        <taxon>Bacteria</taxon>
        <taxon>Pseudomonadati</taxon>
        <taxon>Pseudomonadota</taxon>
        <taxon>Alphaproteobacteria</taxon>
        <taxon>Rhodobacterales</taxon>
        <taxon>Roseobacteraceae</taxon>
    </lineage>
</organism>
<evidence type="ECO:0000313" key="1">
    <source>
        <dbReference type="EMBL" id="SFM24455.1"/>
    </source>
</evidence>
<dbReference type="EMBL" id="FOTQ01000005">
    <property type="protein sequence ID" value="SFM24455.1"/>
    <property type="molecule type" value="Genomic_DNA"/>
</dbReference>
<keyword evidence="2" id="KW-1185">Reference proteome</keyword>
<dbReference type="STRING" id="254406.SAMN04488042_105139"/>
<dbReference type="InterPro" id="IPR008949">
    <property type="entry name" value="Isoprenoid_synthase_dom_sf"/>
</dbReference>
<gene>
    <name evidence="1" type="ORF">SAMN04488042_105139</name>
</gene>
<dbReference type="RefSeq" id="WP_093094320.1">
    <property type="nucleotide sequence ID" value="NZ_FOTQ01000005.1"/>
</dbReference>
<dbReference type="OrthoDB" id="9814909at2"/>
<dbReference type="Gene3D" id="1.10.600.10">
    <property type="entry name" value="Farnesyl Diphosphate Synthase"/>
    <property type="match status" value="1"/>
</dbReference>
<sequence length="260" mass="28002">MSNGVTDDFVACAGLVERGDPDRFLAAMAARPAARDVLFPIYAFNIEVARAPWVTQESMIAEMRLQWWADALDEIATGGVVRRHEVVTPLALSLDAAGAEVLGALVEARRWDIYRDPFQDEAHFARYLDATAGGLMFVAARALGEVPEDVARDIGVALGLANWLRAIPALESQKRVPLVDGRPEAVAALAEDGLSRLKRARARRGDVSSQAGQAFLAAWQAEGLLKQAAEEPGRVAEGALGLSEFARKAGLMARALSGRW</sequence>
<name>A0A1I4P9Z3_9RHOB</name>
<accession>A0A1I4P9Z3</accession>
<proteinExistence type="predicted"/>
<dbReference type="Proteomes" id="UP000199144">
    <property type="component" value="Unassembled WGS sequence"/>
</dbReference>